<sequence>MQIAIDLPNDFVAFQGEHDIRRDIRLSYALWLFQAERVTISKAAELAGMDIYDFMATCKASRIPVIDVDRSTLLAEMENRPV</sequence>
<proteinExistence type="predicted"/>
<dbReference type="InterPro" id="IPR005368">
    <property type="entry name" value="UPF0175"/>
</dbReference>
<dbReference type="AlphaFoldDB" id="A0A450TKL5"/>
<gene>
    <name evidence="1" type="ORF">BECKDK2373B_GA0170837_12072</name>
</gene>
<accession>A0A450TKL5</accession>
<organism evidence="1">
    <name type="scientific">Candidatus Kentrum sp. DK</name>
    <dbReference type="NCBI Taxonomy" id="2126562"/>
    <lineage>
        <taxon>Bacteria</taxon>
        <taxon>Pseudomonadati</taxon>
        <taxon>Pseudomonadota</taxon>
        <taxon>Gammaproteobacteria</taxon>
        <taxon>Candidatus Kentrum</taxon>
    </lineage>
</organism>
<reference evidence="1" key="1">
    <citation type="submission" date="2019-02" db="EMBL/GenBank/DDBJ databases">
        <authorList>
            <person name="Gruber-Vodicka R. H."/>
            <person name="Seah K. B. B."/>
        </authorList>
    </citation>
    <scope>NUCLEOTIDE SEQUENCE</scope>
    <source>
        <strain evidence="1">BECK_DK47</strain>
    </source>
</reference>
<dbReference type="Pfam" id="PF03683">
    <property type="entry name" value="UPF0175"/>
    <property type="match status" value="1"/>
</dbReference>
<name>A0A450TKL5_9GAMM</name>
<dbReference type="EMBL" id="CAADEX010000207">
    <property type="protein sequence ID" value="VFJ68151.1"/>
    <property type="molecule type" value="Genomic_DNA"/>
</dbReference>
<evidence type="ECO:0000313" key="1">
    <source>
        <dbReference type="EMBL" id="VFJ68151.1"/>
    </source>
</evidence>
<protein>
    <submittedName>
        <fullName evidence="1">Predicted antitoxin, contains HTH domain</fullName>
    </submittedName>
</protein>